<dbReference type="EMBL" id="QDFR01000003">
    <property type="protein sequence ID" value="PVE53979.1"/>
    <property type="molecule type" value="Genomic_DNA"/>
</dbReference>
<comment type="caution">
    <text evidence="1">The sequence shown here is derived from an EMBL/GenBank/DDBJ whole genome shotgun (WGS) entry which is preliminary data.</text>
</comment>
<gene>
    <name evidence="1" type="ORF">DC430_12025</name>
</gene>
<sequence>MTLRSAIYAGNVVHARHRPRPHKLRYRVFSLLLDLDELPLVDQTLRLFAHNRFSIFSFHDKDHGIGEKGALKDWCRTRLGEADIDVPLEELRVEMLCYPRIFGYVFNPLTVYFCRDRRENDRLVAILYEVCNTFHERHTYIIPTPQGADGTVRHACDKEMYVSPFVPMECTYDFRIDPPQEMVRVAINERDAEGELLFASFTGKRRPLTDGALARCFLSHPLMTLKIMGAIHWEALLLWAKGNPLYRHNAAESRIASSVPAKTPQSWEA</sequence>
<proteinExistence type="predicted"/>
<evidence type="ECO:0000313" key="2">
    <source>
        <dbReference type="Proteomes" id="UP000244335"/>
    </source>
</evidence>
<evidence type="ECO:0000313" key="1">
    <source>
        <dbReference type="EMBL" id="PVE53979.1"/>
    </source>
</evidence>
<accession>A0AA92C379</accession>
<dbReference type="PANTHER" id="PTHR33973:SF4">
    <property type="entry name" value="OS07G0153300 PROTEIN"/>
    <property type="match status" value="1"/>
</dbReference>
<dbReference type="Pfam" id="PF07103">
    <property type="entry name" value="DUF1365"/>
    <property type="match status" value="1"/>
</dbReference>
<dbReference type="Proteomes" id="UP000244335">
    <property type="component" value="Unassembled WGS sequence"/>
</dbReference>
<dbReference type="RefSeq" id="WP_116493108.1">
    <property type="nucleotide sequence ID" value="NZ_QDFR01000003.1"/>
</dbReference>
<protein>
    <submittedName>
        <fullName evidence="1">DUF1365 domain-containing protein</fullName>
    </submittedName>
</protein>
<dbReference type="PANTHER" id="PTHR33973">
    <property type="entry name" value="OS07G0153300 PROTEIN"/>
    <property type="match status" value="1"/>
</dbReference>
<dbReference type="AlphaFoldDB" id="A0AA92C379"/>
<dbReference type="InterPro" id="IPR010775">
    <property type="entry name" value="DUF1365"/>
</dbReference>
<organism evidence="1 2">
    <name type="scientific">Rhizobium rhizogenes</name>
    <name type="common">Agrobacterium rhizogenes</name>
    <dbReference type="NCBI Taxonomy" id="359"/>
    <lineage>
        <taxon>Bacteria</taxon>
        <taxon>Pseudomonadati</taxon>
        <taxon>Pseudomonadota</taxon>
        <taxon>Alphaproteobacteria</taxon>
        <taxon>Hyphomicrobiales</taxon>
        <taxon>Rhizobiaceae</taxon>
        <taxon>Rhizobium/Agrobacterium group</taxon>
        <taxon>Rhizobium</taxon>
    </lineage>
</organism>
<name>A0AA92C379_RHIRH</name>
<reference evidence="1 2" key="1">
    <citation type="submission" date="2018-04" db="EMBL/GenBank/DDBJ databases">
        <authorList>
            <person name="Hagen T."/>
        </authorList>
    </citation>
    <scope>NUCLEOTIDE SEQUENCE [LARGE SCALE GENOMIC DNA]</scope>
    <source>
        <strain evidence="1 2">TPD7009</strain>
    </source>
</reference>